<comment type="caution">
    <text evidence="2">The sequence shown here is derived from an EMBL/GenBank/DDBJ whole genome shotgun (WGS) entry which is preliminary data.</text>
</comment>
<organism evidence="2 3">
    <name type="scientific">Nonomuraea salmonea</name>
    <dbReference type="NCBI Taxonomy" id="46181"/>
    <lineage>
        <taxon>Bacteria</taxon>
        <taxon>Bacillati</taxon>
        <taxon>Actinomycetota</taxon>
        <taxon>Actinomycetes</taxon>
        <taxon>Streptosporangiales</taxon>
        <taxon>Streptosporangiaceae</taxon>
        <taxon>Nonomuraea</taxon>
    </lineage>
</organism>
<evidence type="ECO:0000313" key="2">
    <source>
        <dbReference type="EMBL" id="MFB9474665.1"/>
    </source>
</evidence>
<keyword evidence="1" id="KW-0812">Transmembrane</keyword>
<dbReference type="Proteomes" id="UP001589568">
    <property type="component" value="Unassembled WGS sequence"/>
</dbReference>
<evidence type="ECO:0000256" key="1">
    <source>
        <dbReference type="SAM" id="Phobius"/>
    </source>
</evidence>
<reference evidence="2 3" key="1">
    <citation type="submission" date="2024-09" db="EMBL/GenBank/DDBJ databases">
        <authorList>
            <person name="Sun Q."/>
            <person name="Mori K."/>
        </authorList>
    </citation>
    <scope>NUCLEOTIDE SEQUENCE [LARGE SCALE GENOMIC DNA]</scope>
    <source>
        <strain evidence="2 3">JCM 3324</strain>
    </source>
</reference>
<name>A0ABV5NWF7_9ACTN</name>
<dbReference type="RefSeq" id="WP_379484500.1">
    <property type="nucleotide sequence ID" value="NZ_JBHMCF010000039.1"/>
</dbReference>
<feature type="transmembrane region" description="Helical" evidence="1">
    <location>
        <begin position="41"/>
        <end position="63"/>
    </location>
</feature>
<evidence type="ECO:0000313" key="3">
    <source>
        <dbReference type="Proteomes" id="UP001589568"/>
    </source>
</evidence>
<protein>
    <submittedName>
        <fullName evidence="2">Uncharacterized protein</fullName>
    </submittedName>
</protein>
<sequence>MPIDQRELRDLLDERSSPALDRPIPWHSLRARARGARRRRLATVAAAVSFAVAVVAGGTVVSLRGPDQPTTANMTEKLPSRYEESDGTVYRRLATATFDPARQASVLFEVEVSGKPVAILPDCPSPKAAPPQVIASVPGLDKTFTLSPAPFLMNACERGKAVDMQPFPAGTRTVIFTVKGSPERTAPGKWRFGVYEWTPPATMKPASPPPEPPAKVRKELDLAAKATTTWPDSREVTVTVPNKGLGLAVATSCGDGLGDRLSQKVWVNGRLIKGSVDCSSSPVGGGFLYLGKRLLSGKTTTIRVRLETSIPEYLRRPGTLTVAVYAGDM</sequence>
<proteinExistence type="predicted"/>
<keyword evidence="3" id="KW-1185">Reference proteome</keyword>
<keyword evidence="1" id="KW-0472">Membrane</keyword>
<gene>
    <name evidence="2" type="ORF">ACFFR3_34650</name>
</gene>
<accession>A0ABV5NWF7</accession>
<keyword evidence="1" id="KW-1133">Transmembrane helix</keyword>
<dbReference type="EMBL" id="JBHMCF010000039">
    <property type="protein sequence ID" value="MFB9474665.1"/>
    <property type="molecule type" value="Genomic_DNA"/>
</dbReference>